<accession>A0ABT3BRA6</accession>
<dbReference type="Pfam" id="PF12790">
    <property type="entry name" value="T6SS-SciN"/>
    <property type="match status" value="1"/>
</dbReference>
<evidence type="ECO:0000313" key="3">
    <source>
        <dbReference type="Proteomes" id="UP001207294"/>
    </source>
</evidence>
<dbReference type="InterPro" id="IPR038706">
    <property type="entry name" value="Type_VI_SciN-like_sf"/>
</dbReference>
<dbReference type="RefSeq" id="WP_206401412.1">
    <property type="nucleotide sequence ID" value="NZ_JAFGZD010000001.1"/>
</dbReference>
<dbReference type="PANTHER" id="PTHR37625">
    <property type="entry name" value="OUTER MEMBRANE LIPOPROTEIN-RELATED"/>
    <property type="match status" value="1"/>
</dbReference>
<dbReference type="GeneID" id="93559718"/>
<protein>
    <submittedName>
        <fullName evidence="2">Type VI secretion system lipoprotein TssJ</fullName>
    </submittedName>
</protein>
<dbReference type="NCBIfam" id="TIGR03352">
    <property type="entry name" value="VI_chp_3"/>
    <property type="match status" value="1"/>
</dbReference>
<dbReference type="Proteomes" id="UP001207294">
    <property type="component" value="Unassembled WGS sequence"/>
</dbReference>
<sequence>MLMFCFKSSIMLPVLLALGSCSALSPYSTQTRLSLQVTANDGLNPDINGRSSPVVLRLMELKHPVAFENMDFFSLYGRARESLSQDLVASEELELLPGQHIFLKLKTGKDSQYVGVLAAYRNLPEVRWRHVIPLTTQGHTRVELTLDDAGIHRSDDYQPGRMTSHE</sequence>
<name>A0ABT3BRA6_9PSED</name>
<proteinExistence type="predicted"/>
<dbReference type="PANTHER" id="PTHR37625:SF4">
    <property type="entry name" value="OUTER MEMBRANE LIPOPROTEIN"/>
    <property type="match status" value="1"/>
</dbReference>
<evidence type="ECO:0000313" key="2">
    <source>
        <dbReference type="EMBL" id="MCV4375384.1"/>
    </source>
</evidence>
<feature type="chain" id="PRO_5046900977" evidence="1">
    <location>
        <begin position="24"/>
        <end position="166"/>
    </location>
</feature>
<comment type="caution">
    <text evidence="2">The sequence shown here is derived from an EMBL/GenBank/DDBJ whole genome shotgun (WGS) entry which is preliminary data.</text>
</comment>
<dbReference type="EMBL" id="JAOXML010000001">
    <property type="protein sequence ID" value="MCV4375384.1"/>
    <property type="molecule type" value="Genomic_DNA"/>
</dbReference>
<dbReference type="Gene3D" id="2.60.40.4150">
    <property type="entry name" value="Type VI secretion system, lipoprotein SciN"/>
    <property type="match status" value="1"/>
</dbReference>
<dbReference type="InterPro" id="IPR017734">
    <property type="entry name" value="T6SS_SciN"/>
</dbReference>
<feature type="signal peptide" evidence="1">
    <location>
        <begin position="1"/>
        <end position="23"/>
    </location>
</feature>
<keyword evidence="3" id="KW-1185">Reference proteome</keyword>
<evidence type="ECO:0000256" key="1">
    <source>
        <dbReference type="SAM" id="SignalP"/>
    </source>
</evidence>
<keyword evidence="1" id="KW-0732">Signal</keyword>
<reference evidence="2 3" key="1">
    <citation type="submission" date="2022-10" db="EMBL/GenBank/DDBJ databases">
        <title>Characterization of Pseudomonas capsici strains from pepper and tomato in Georgia.</title>
        <authorList>
            <person name="Zhao M."/>
            <person name="Dutta B."/>
        </authorList>
    </citation>
    <scope>NUCLEOTIDE SEQUENCE [LARGE SCALE GENOMIC DNA]</scope>
    <source>
        <strain evidence="2 3">Pc20-5</strain>
    </source>
</reference>
<gene>
    <name evidence="2" type="primary">tssJ</name>
    <name evidence="2" type="ORF">OH718_02125</name>
</gene>
<organism evidence="2 3">
    <name type="scientific">Pseudomonas capsici</name>
    <dbReference type="NCBI Taxonomy" id="2810614"/>
    <lineage>
        <taxon>Bacteria</taxon>
        <taxon>Pseudomonadati</taxon>
        <taxon>Pseudomonadota</taxon>
        <taxon>Gammaproteobacteria</taxon>
        <taxon>Pseudomonadales</taxon>
        <taxon>Pseudomonadaceae</taxon>
        <taxon>Pseudomonas</taxon>
    </lineage>
</organism>
<dbReference type="PROSITE" id="PS51257">
    <property type="entry name" value="PROKAR_LIPOPROTEIN"/>
    <property type="match status" value="1"/>
</dbReference>
<keyword evidence="2" id="KW-0449">Lipoprotein</keyword>